<dbReference type="AlphaFoldDB" id="A0A934X7H5"/>
<dbReference type="EMBL" id="JADIXZ010000004">
    <property type="protein sequence ID" value="MBK6301509.1"/>
    <property type="molecule type" value="Genomic_DNA"/>
</dbReference>
<proteinExistence type="predicted"/>
<dbReference type="InterPro" id="IPR014922">
    <property type="entry name" value="YdhG-like"/>
</dbReference>
<comment type="caution">
    <text evidence="2">The sequence shown here is derived from an EMBL/GenBank/DDBJ whole genome shotgun (WGS) entry which is preliminary data.</text>
</comment>
<accession>A0A934X7H5</accession>
<feature type="domain" description="YdhG-like" evidence="1">
    <location>
        <begin position="20"/>
        <end position="108"/>
    </location>
</feature>
<dbReference type="Gene3D" id="3.90.1150.200">
    <property type="match status" value="1"/>
</dbReference>
<evidence type="ECO:0000313" key="3">
    <source>
        <dbReference type="Proteomes" id="UP000718281"/>
    </source>
</evidence>
<protein>
    <submittedName>
        <fullName evidence="2">DUF1801 domain-containing protein</fullName>
    </submittedName>
</protein>
<dbReference type="SUPFAM" id="SSF159888">
    <property type="entry name" value="YdhG-like"/>
    <property type="match status" value="1"/>
</dbReference>
<dbReference type="Proteomes" id="UP000718281">
    <property type="component" value="Unassembled WGS sequence"/>
</dbReference>
<dbReference type="Pfam" id="PF08818">
    <property type="entry name" value="DUF1801"/>
    <property type="match status" value="1"/>
</dbReference>
<sequence>MTADPQTVEGYFAALPEATRTALQEVRSTLHDAIPGAQEKISYGIPTLTLRGRNVVSFAGWAKHLSIYPIPAAPEGSELAQRLEAHRSGRGTLKFPLSEPVPLDLVRAVGVLFADQAAGTDPLS</sequence>
<organism evidence="2 3">
    <name type="scientific">Candidatus Phosphoribacter hodrii</name>
    <dbReference type="NCBI Taxonomy" id="2953743"/>
    <lineage>
        <taxon>Bacteria</taxon>
        <taxon>Bacillati</taxon>
        <taxon>Actinomycetota</taxon>
        <taxon>Actinomycetes</taxon>
        <taxon>Micrococcales</taxon>
        <taxon>Dermatophilaceae</taxon>
        <taxon>Candidatus Phosphoribacter</taxon>
    </lineage>
</organism>
<evidence type="ECO:0000259" key="1">
    <source>
        <dbReference type="Pfam" id="PF08818"/>
    </source>
</evidence>
<evidence type="ECO:0000313" key="2">
    <source>
        <dbReference type="EMBL" id="MBK6301509.1"/>
    </source>
</evidence>
<name>A0A934X7H5_9MICO</name>
<reference evidence="2 3" key="1">
    <citation type="submission" date="2020-10" db="EMBL/GenBank/DDBJ databases">
        <title>Connecting structure to function with the recovery of over 1000 high-quality activated sludge metagenome-assembled genomes encoding full-length rRNA genes using long-read sequencing.</title>
        <authorList>
            <person name="Singleton C.M."/>
            <person name="Petriglieri F."/>
            <person name="Kristensen J.M."/>
            <person name="Kirkegaard R.H."/>
            <person name="Michaelsen T.Y."/>
            <person name="Andersen M.H."/>
            <person name="Karst S.M."/>
            <person name="Dueholm M.S."/>
            <person name="Nielsen P.H."/>
            <person name="Albertsen M."/>
        </authorList>
    </citation>
    <scope>NUCLEOTIDE SEQUENCE [LARGE SCALE GENOMIC DNA]</scope>
    <source>
        <strain evidence="2">AalE_18-Q3-R2-46_BAT3C.188</strain>
    </source>
</reference>
<gene>
    <name evidence="2" type="ORF">IPF40_10855</name>
</gene>